<dbReference type="AlphaFoldDB" id="A0A512NHI1"/>
<reference evidence="3 4" key="1">
    <citation type="submission" date="2019-07" db="EMBL/GenBank/DDBJ databases">
        <title>Whole genome shotgun sequence of Reyranella soli NBRC 108950.</title>
        <authorList>
            <person name="Hosoyama A."/>
            <person name="Uohara A."/>
            <person name="Ohji S."/>
            <person name="Ichikawa N."/>
        </authorList>
    </citation>
    <scope>NUCLEOTIDE SEQUENCE [LARGE SCALE GENOMIC DNA]</scope>
    <source>
        <strain evidence="3 4">NBRC 108950</strain>
    </source>
</reference>
<dbReference type="InterPro" id="IPR013342">
    <property type="entry name" value="Mandelate_racemase_C"/>
</dbReference>
<organism evidence="3 4">
    <name type="scientific">Reyranella soli</name>
    <dbReference type="NCBI Taxonomy" id="1230389"/>
    <lineage>
        <taxon>Bacteria</taxon>
        <taxon>Pseudomonadati</taxon>
        <taxon>Pseudomonadota</taxon>
        <taxon>Alphaproteobacteria</taxon>
        <taxon>Hyphomicrobiales</taxon>
        <taxon>Reyranellaceae</taxon>
        <taxon>Reyranella</taxon>
    </lineage>
</organism>
<dbReference type="SMART" id="SM00922">
    <property type="entry name" value="MR_MLE"/>
    <property type="match status" value="1"/>
</dbReference>
<sequence length="394" mass="44025">MKIVKIEDLHCNAGWRDFSFLKITTDEGLIGWSEYNEGYGSAGLTAVIRRMAHDLIGHDPRPIERIMGRQQAITRQAPGGLNQQAMAAIENALLDVKAKALGVPVYELFGGPVRDRLPLYWSHCGSYRFRNADVMGVEPVRSLDDLVKLGKHVKERGFKALKTNIFRFDLDPPNMHQPGFARGPGYPELNADGATLAAISDGLAAFRQGAGPEMGILLDSNFNFKTEGYIKVARTCEPYNLFWLEIDSYDAEGLRLIRDRASMPIASCESLFGRRQFRPFFENRSMDVAIIDAPWNGVQESMKIAAMAEPYEINCAPHNFYGHMSTLMSANMCAAMPNFRIMEIDIDDVPWKDDLVTHPPVIQNGELIVPTRPGWGADINEEAVRAHPPKNPHP</sequence>
<accession>A0A512NHI1</accession>
<dbReference type="Pfam" id="PF13378">
    <property type="entry name" value="MR_MLE_C"/>
    <property type="match status" value="1"/>
</dbReference>
<dbReference type="SUPFAM" id="SSF54826">
    <property type="entry name" value="Enolase N-terminal domain-like"/>
    <property type="match status" value="1"/>
</dbReference>
<proteinExistence type="predicted"/>
<protein>
    <submittedName>
        <fullName evidence="3">Enolase</fullName>
    </submittedName>
</protein>
<dbReference type="EMBL" id="BKAJ01000099">
    <property type="protein sequence ID" value="GEP58409.1"/>
    <property type="molecule type" value="Genomic_DNA"/>
</dbReference>
<dbReference type="InterPro" id="IPR036849">
    <property type="entry name" value="Enolase-like_C_sf"/>
</dbReference>
<feature type="domain" description="Mandelate racemase/muconate lactonizing enzyme C-terminal" evidence="2">
    <location>
        <begin position="143"/>
        <end position="264"/>
    </location>
</feature>
<evidence type="ECO:0000313" key="4">
    <source>
        <dbReference type="Proteomes" id="UP000321058"/>
    </source>
</evidence>
<dbReference type="SFLD" id="SFLDG00179">
    <property type="entry name" value="mandelate_racemase"/>
    <property type="match status" value="1"/>
</dbReference>
<gene>
    <name evidence="3" type="ORF">RSO01_55750</name>
</gene>
<dbReference type="InterPro" id="IPR034593">
    <property type="entry name" value="DgoD-like"/>
</dbReference>
<dbReference type="SUPFAM" id="SSF51604">
    <property type="entry name" value="Enolase C-terminal domain-like"/>
    <property type="match status" value="1"/>
</dbReference>
<dbReference type="InterPro" id="IPR013341">
    <property type="entry name" value="Mandelate_racemase_N_dom"/>
</dbReference>
<dbReference type="SFLD" id="SFLDS00001">
    <property type="entry name" value="Enolase"/>
    <property type="match status" value="1"/>
</dbReference>
<dbReference type="PANTHER" id="PTHR48080">
    <property type="entry name" value="D-GALACTONATE DEHYDRATASE-RELATED"/>
    <property type="match status" value="1"/>
</dbReference>
<dbReference type="OrthoDB" id="5290054at2"/>
<evidence type="ECO:0000256" key="1">
    <source>
        <dbReference type="ARBA" id="ARBA00023239"/>
    </source>
</evidence>
<evidence type="ECO:0000259" key="2">
    <source>
        <dbReference type="SMART" id="SM00922"/>
    </source>
</evidence>
<dbReference type="Proteomes" id="UP000321058">
    <property type="component" value="Unassembled WGS sequence"/>
</dbReference>
<dbReference type="InterPro" id="IPR029017">
    <property type="entry name" value="Enolase-like_N"/>
</dbReference>
<evidence type="ECO:0000313" key="3">
    <source>
        <dbReference type="EMBL" id="GEP58409.1"/>
    </source>
</evidence>
<dbReference type="GO" id="GO:0016829">
    <property type="term" value="F:lyase activity"/>
    <property type="evidence" value="ECO:0007669"/>
    <property type="project" value="UniProtKB-KW"/>
</dbReference>
<comment type="caution">
    <text evidence="3">The sequence shown here is derived from an EMBL/GenBank/DDBJ whole genome shotgun (WGS) entry which is preliminary data.</text>
</comment>
<dbReference type="Gene3D" id="3.20.20.120">
    <property type="entry name" value="Enolase-like C-terminal domain"/>
    <property type="match status" value="1"/>
</dbReference>
<dbReference type="Gene3D" id="3.30.390.10">
    <property type="entry name" value="Enolase-like, N-terminal domain"/>
    <property type="match status" value="1"/>
</dbReference>
<keyword evidence="1" id="KW-0456">Lyase</keyword>
<dbReference type="RefSeq" id="WP_147153606.1">
    <property type="nucleotide sequence ID" value="NZ_BKAJ01000099.1"/>
</dbReference>
<name>A0A512NHI1_9HYPH</name>
<dbReference type="CDD" id="cd03316">
    <property type="entry name" value="MR_like"/>
    <property type="match status" value="1"/>
</dbReference>
<keyword evidence="4" id="KW-1185">Reference proteome</keyword>
<dbReference type="InterPro" id="IPR029065">
    <property type="entry name" value="Enolase_C-like"/>
</dbReference>
<dbReference type="PANTHER" id="PTHR48080:SF2">
    <property type="entry name" value="D-GALACTONATE DEHYDRATASE"/>
    <property type="match status" value="1"/>
</dbReference>
<dbReference type="Pfam" id="PF02746">
    <property type="entry name" value="MR_MLE_N"/>
    <property type="match status" value="1"/>
</dbReference>